<name>A0ABY0IKE5_9RHOO</name>
<evidence type="ECO:0000256" key="10">
    <source>
        <dbReference type="HAMAP-Rule" id="MF_00240"/>
    </source>
</evidence>
<dbReference type="InterPro" id="IPR018323">
    <property type="entry name" value="OM_lipoprot_carrier_LolA_Pbac"/>
</dbReference>
<evidence type="ECO:0000313" key="11">
    <source>
        <dbReference type="EMBL" id="RZT75656.1"/>
    </source>
</evidence>
<reference evidence="11 12" key="1">
    <citation type="submission" date="2019-02" db="EMBL/GenBank/DDBJ databases">
        <title>Genomic Encyclopedia of Type Strains, Phase IV (KMG-IV): sequencing the most valuable type-strain genomes for metagenomic binning, comparative biology and taxonomic classification.</title>
        <authorList>
            <person name="Goeker M."/>
        </authorList>
    </citation>
    <scope>NUCLEOTIDE SEQUENCE [LARGE SCALE GENOMIC DNA]</scope>
    <source>
        <strain evidence="11 12">DSM 21223</strain>
    </source>
</reference>
<comment type="function">
    <text evidence="10">Participates in the translocation of lipoproteins from the inner membrane to the outer membrane. Only forms a complex with a lipoprotein if the residue after the N-terminal Cys is not an aspartate (The Asp acts as a targeting signal to indicate that the lipoprotein should stay in the inner membrane).</text>
</comment>
<dbReference type="NCBIfam" id="TIGR00547">
    <property type="entry name" value="lolA"/>
    <property type="match status" value="1"/>
</dbReference>
<dbReference type="InterPro" id="IPR004564">
    <property type="entry name" value="OM_lipoprot_carrier_LolA-like"/>
</dbReference>
<dbReference type="HAMAP" id="MF_00240">
    <property type="entry name" value="LolA"/>
    <property type="match status" value="1"/>
</dbReference>
<comment type="subunit">
    <text evidence="3 10">Monomer.</text>
</comment>
<comment type="caution">
    <text evidence="11">The sequence shown here is derived from an EMBL/GenBank/DDBJ whole genome shotgun (WGS) entry which is preliminary data.</text>
</comment>
<dbReference type="PANTHER" id="PTHR35869:SF1">
    <property type="entry name" value="OUTER-MEMBRANE LIPOPROTEIN CARRIER PROTEIN"/>
    <property type="match status" value="1"/>
</dbReference>
<evidence type="ECO:0000256" key="2">
    <source>
        <dbReference type="ARBA" id="ARBA00007615"/>
    </source>
</evidence>
<dbReference type="PANTHER" id="PTHR35869">
    <property type="entry name" value="OUTER-MEMBRANE LIPOPROTEIN CARRIER PROTEIN"/>
    <property type="match status" value="1"/>
</dbReference>
<keyword evidence="5 10" id="KW-0813">Transport</keyword>
<dbReference type="Pfam" id="PF03548">
    <property type="entry name" value="LolA"/>
    <property type="match status" value="1"/>
</dbReference>
<evidence type="ECO:0000256" key="1">
    <source>
        <dbReference type="ARBA" id="ARBA00004418"/>
    </source>
</evidence>
<evidence type="ECO:0000313" key="12">
    <source>
        <dbReference type="Proteomes" id="UP000292136"/>
    </source>
</evidence>
<evidence type="ECO:0000256" key="9">
    <source>
        <dbReference type="ARBA" id="ARBA00023186"/>
    </source>
</evidence>
<comment type="subcellular location">
    <subcellularLocation>
        <location evidence="1 10">Periplasm</location>
    </subcellularLocation>
</comment>
<keyword evidence="6 10" id="KW-0732">Signal</keyword>
<evidence type="ECO:0000256" key="3">
    <source>
        <dbReference type="ARBA" id="ARBA00011245"/>
    </source>
</evidence>
<keyword evidence="11" id="KW-0449">Lipoprotein</keyword>
<dbReference type="CDD" id="cd16325">
    <property type="entry name" value="LolA"/>
    <property type="match status" value="1"/>
</dbReference>
<keyword evidence="8 10" id="KW-0653">Protein transport</keyword>
<gene>
    <name evidence="10" type="primary">lolA</name>
    <name evidence="11" type="ORF">EV678_2842</name>
</gene>
<dbReference type="SUPFAM" id="SSF89392">
    <property type="entry name" value="Prokaryotic lipoproteins and lipoprotein localization factors"/>
    <property type="match status" value="1"/>
</dbReference>
<accession>A0ABY0IKE5</accession>
<sequence length="210" mass="22614" precursor="true">MKTPPKFLLAALLAAALLPGAAQASGVAKLKSFLDNTRSLRAEFVQSVVAKSGRKPQNSAGLMMFQRPGKFRWQVEKPYPQLMVGDGEKFWIYDPELKQVTVKKMGKTLGATPAALLAGEGSASLEKNFTLAEGGEKDGLEWVEATPRSADSGFEKVRLGFAGDNLRAMELLDSFGQTTALIFNRVERNPSLAPGLFRFTPPPGADVAGE</sequence>
<feature type="signal peptide" evidence="10">
    <location>
        <begin position="1"/>
        <end position="24"/>
    </location>
</feature>
<dbReference type="Proteomes" id="UP000292136">
    <property type="component" value="Unassembled WGS sequence"/>
</dbReference>
<dbReference type="RefSeq" id="WP_130459997.1">
    <property type="nucleotide sequence ID" value="NZ_SHKM01000003.1"/>
</dbReference>
<dbReference type="InterPro" id="IPR029046">
    <property type="entry name" value="LolA/LolB/LppX"/>
</dbReference>
<feature type="chain" id="PRO_5044908135" description="Outer-membrane lipoprotein carrier protein" evidence="10">
    <location>
        <begin position="25"/>
        <end position="210"/>
    </location>
</feature>
<evidence type="ECO:0000256" key="7">
    <source>
        <dbReference type="ARBA" id="ARBA00022764"/>
    </source>
</evidence>
<comment type="similarity">
    <text evidence="2 10">Belongs to the LolA family.</text>
</comment>
<evidence type="ECO:0000256" key="6">
    <source>
        <dbReference type="ARBA" id="ARBA00022729"/>
    </source>
</evidence>
<keyword evidence="9 10" id="KW-0143">Chaperone</keyword>
<protein>
    <recommendedName>
        <fullName evidence="4 10">Outer-membrane lipoprotein carrier protein</fullName>
    </recommendedName>
</protein>
<organism evidence="11 12">
    <name type="scientific">Azospira oryzae</name>
    <dbReference type="NCBI Taxonomy" id="146939"/>
    <lineage>
        <taxon>Bacteria</taxon>
        <taxon>Pseudomonadati</taxon>
        <taxon>Pseudomonadota</taxon>
        <taxon>Betaproteobacteria</taxon>
        <taxon>Rhodocyclales</taxon>
        <taxon>Rhodocyclaceae</taxon>
        <taxon>Azospira</taxon>
    </lineage>
</organism>
<evidence type="ECO:0000256" key="8">
    <source>
        <dbReference type="ARBA" id="ARBA00022927"/>
    </source>
</evidence>
<keyword evidence="12" id="KW-1185">Reference proteome</keyword>
<keyword evidence="7 10" id="KW-0574">Periplasm</keyword>
<dbReference type="EMBL" id="SHKM01000003">
    <property type="protein sequence ID" value="RZT75656.1"/>
    <property type="molecule type" value="Genomic_DNA"/>
</dbReference>
<dbReference type="Gene3D" id="2.50.20.10">
    <property type="entry name" value="Lipoprotein localisation LolA/LolB/LppX"/>
    <property type="match status" value="1"/>
</dbReference>
<proteinExistence type="inferred from homology"/>
<evidence type="ECO:0000256" key="4">
    <source>
        <dbReference type="ARBA" id="ARBA00014035"/>
    </source>
</evidence>
<evidence type="ECO:0000256" key="5">
    <source>
        <dbReference type="ARBA" id="ARBA00022448"/>
    </source>
</evidence>